<feature type="compositionally biased region" description="Basic and acidic residues" evidence="1">
    <location>
        <begin position="20"/>
        <end position="32"/>
    </location>
</feature>
<evidence type="ECO:0000313" key="2">
    <source>
        <dbReference type="EMBL" id="PFD16678.1"/>
    </source>
</evidence>
<feature type="region of interest" description="Disordered" evidence="1">
    <location>
        <begin position="1"/>
        <end position="126"/>
    </location>
</feature>
<feature type="compositionally biased region" description="Basic and acidic residues" evidence="1">
    <location>
        <begin position="80"/>
        <end position="91"/>
    </location>
</feature>
<name>A0A9X6Z7D1_BACCE</name>
<feature type="compositionally biased region" description="Polar residues" evidence="1">
    <location>
        <begin position="92"/>
        <end position="106"/>
    </location>
</feature>
<reference evidence="2 3" key="1">
    <citation type="submission" date="2017-09" db="EMBL/GenBank/DDBJ databases">
        <title>Large-scale bioinformatics analysis of Bacillus genomes uncovers conserved roles of natural products in bacterial physiology.</title>
        <authorList>
            <consortium name="Agbiome Team Llc"/>
            <person name="Bleich R.M."/>
            <person name="Kirk G.J."/>
            <person name="Santa Maria K.C."/>
            <person name="Allen S.E."/>
            <person name="Farag S."/>
            <person name="Shank E.A."/>
            <person name="Bowers A."/>
        </authorList>
    </citation>
    <scope>NUCLEOTIDE SEQUENCE [LARGE SCALE GENOMIC DNA]</scope>
    <source>
        <strain evidence="2 3">AFS024404</strain>
    </source>
</reference>
<dbReference type="AlphaFoldDB" id="A0A9X6Z7D1"/>
<evidence type="ECO:0000256" key="1">
    <source>
        <dbReference type="SAM" id="MobiDB-lite"/>
    </source>
</evidence>
<proteinExistence type="predicted"/>
<feature type="non-terminal residue" evidence="2">
    <location>
        <position position="126"/>
    </location>
</feature>
<feature type="compositionally biased region" description="Basic and acidic residues" evidence="1">
    <location>
        <begin position="51"/>
        <end position="60"/>
    </location>
</feature>
<accession>A0A9X6Z7D1</accession>
<organism evidence="2 3">
    <name type="scientific">Bacillus cereus</name>
    <dbReference type="NCBI Taxonomy" id="1396"/>
    <lineage>
        <taxon>Bacteria</taxon>
        <taxon>Bacillati</taxon>
        <taxon>Bacillota</taxon>
        <taxon>Bacilli</taxon>
        <taxon>Bacillales</taxon>
        <taxon>Bacillaceae</taxon>
        <taxon>Bacillus</taxon>
        <taxon>Bacillus cereus group</taxon>
    </lineage>
</organism>
<feature type="compositionally biased region" description="Polar residues" evidence="1">
    <location>
        <begin position="33"/>
        <end position="50"/>
    </location>
</feature>
<evidence type="ECO:0000313" key="3">
    <source>
        <dbReference type="Proteomes" id="UP000219743"/>
    </source>
</evidence>
<feature type="compositionally biased region" description="Polar residues" evidence="1">
    <location>
        <begin position="8"/>
        <end position="19"/>
    </location>
</feature>
<dbReference type="EMBL" id="NTRC01000030">
    <property type="protein sequence ID" value="PFD16678.1"/>
    <property type="molecule type" value="Genomic_DNA"/>
</dbReference>
<sequence>MIRKNTSDKSNSNFRQQESAIKELDKNVETAEQRNISQTKNVIESPQQETDQGKLQKESFKQSQHTSQEFQPQESAVQVVDRKYETVEQKQHLQTTSTIESPQQDTGQEKLQKQSSKLSQHTSQEF</sequence>
<feature type="compositionally biased region" description="Polar residues" evidence="1">
    <location>
        <begin position="61"/>
        <end position="76"/>
    </location>
</feature>
<feature type="compositionally biased region" description="Polar residues" evidence="1">
    <location>
        <begin position="113"/>
        <end position="126"/>
    </location>
</feature>
<comment type="caution">
    <text evidence="2">The sequence shown here is derived from an EMBL/GenBank/DDBJ whole genome shotgun (WGS) entry which is preliminary data.</text>
</comment>
<protein>
    <submittedName>
        <fullName evidence="2">Uncharacterized protein</fullName>
    </submittedName>
</protein>
<gene>
    <name evidence="2" type="ORF">CN263_26260</name>
</gene>
<dbReference type="Proteomes" id="UP000219743">
    <property type="component" value="Unassembled WGS sequence"/>
</dbReference>